<keyword evidence="2 3" id="KW-0378">Hydrolase</keyword>
<dbReference type="InterPro" id="IPR019826">
    <property type="entry name" value="Carboxylesterase_B_AS"/>
</dbReference>
<evidence type="ECO:0000256" key="1">
    <source>
        <dbReference type="ARBA" id="ARBA00005964"/>
    </source>
</evidence>
<evidence type="ECO:0000259" key="4">
    <source>
        <dbReference type="Pfam" id="PF00135"/>
    </source>
</evidence>
<dbReference type="EC" id="3.1.1.-" evidence="3"/>
<accession>A0A8H7T156</accession>
<dbReference type="GO" id="GO:0016787">
    <property type="term" value="F:hydrolase activity"/>
    <property type="evidence" value="ECO:0007669"/>
    <property type="project" value="UniProtKB-KW"/>
</dbReference>
<keyword evidence="6" id="KW-1185">Reference proteome</keyword>
<dbReference type="PANTHER" id="PTHR43142:SF8">
    <property type="entry name" value="CARBOXYLIC ESTER HYDROLASE"/>
    <property type="match status" value="1"/>
</dbReference>
<evidence type="ECO:0000256" key="3">
    <source>
        <dbReference type="RuleBase" id="RU361235"/>
    </source>
</evidence>
<organism evidence="5 6">
    <name type="scientific">Cadophora malorum</name>
    <dbReference type="NCBI Taxonomy" id="108018"/>
    <lineage>
        <taxon>Eukaryota</taxon>
        <taxon>Fungi</taxon>
        <taxon>Dikarya</taxon>
        <taxon>Ascomycota</taxon>
        <taxon>Pezizomycotina</taxon>
        <taxon>Leotiomycetes</taxon>
        <taxon>Helotiales</taxon>
        <taxon>Ploettnerulaceae</taxon>
        <taxon>Cadophora</taxon>
    </lineage>
</organism>
<dbReference type="Proteomes" id="UP000664132">
    <property type="component" value="Unassembled WGS sequence"/>
</dbReference>
<sequence>MGNVLAPYTVTEHEVKLPGSRGSIKGLEYDSKVRRYAGIPYALPPTGEYRWKKPRPIPKAYRYENGYEIPYDGTRFGPVCPQAKFASVAEQGKSKVVYSEDCLRVNIWTPVEKHGEEGKKWPVMLWLHGGWFQMGDPSQEESMDPTELISTGGLNAVFVAIGYRLNIFGFLSGEELKEESGDGSVGNYGLWDERLAMEWVHENISAFGGDPNNVTLGGRSAGAYGVHAQILHDFRKEPSPAPSKSLFNRFLMFSNAIPAQPRPLAETQPQFEEVCDYFKISKTLSGAEKLSALRQIDAYDLVAAIKDLKNHTFRPITDEDFIHSGMIEYQRSGEFAKEFKKRGMKLLIGEMLNEESLYSVYNPPEPNEESLRLQIANYYGPTTADRVLPWYKVPTSTDKKEWLALYGSIISDGQVRAPSRFLVNSLIEHGVDIKDIWRYQIAHRMSFIDEKSAPMDWGVTHAMDRPIWNFSILHGPTPEERVLMEDWIRDLIAFVNDEKDYSYGTKSIGEYKVMTPEKKIEIQRDARWAELLKLADHFSGP</sequence>
<dbReference type="PANTHER" id="PTHR43142">
    <property type="entry name" value="CARBOXYLIC ESTER HYDROLASE"/>
    <property type="match status" value="1"/>
</dbReference>
<dbReference type="AlphaFoldDB" id="A0A8H7T156"/>
<dbReference type="EMBL" id="JAFJYH010000362">
    <property type="protein sequence ID" value="KAG4412665.1"/>
    <property type="molecule type" value="Genomic_DNA"/>
</dbReference>
<dbReference type="PROSITE" id="PS00122">
    <property type="entry name" value="CARBOXYLESTERASE_B_1"/>
    <property type="match status" value="1"/>
</dbReference>
<comment type="similarity">
    <text evidence="1 3">Belongs to the type-B carboxylesterase/lipase family.</text>
</comment>
<protein>
    <recommendedName>
        <fullName evidence="3">Carboxylic ester hydrolase</fullName>
        <ecNumber evidence="3">3.1.1.-</ecNumber>
    </recommendedName>
</protein>
<dbReference type="OrthoDB" id="6846267at2759"/>
<dbReference type="Gene3D" id="3.40.50.1820">
    <property type="entry name" value="alpha/beta hydrolase"/>
    <property type="match status" value="1"/>
</dbReference>
<gene>
    <name evidence="5" type="ORF">IFR04_014206</name>
</gene>
<reference evidence="5" key="1">
    <citation type="submission" date="2021-02" db="EMBL/GenBank/DDBJ databases">
        <title>Genome sequence Cadophora malorum strain M34.</title>
        <authorList>
            <person name="Stefanovic E."/>
            <person name="Vu D."/>
            <person name="Scully C."/>
            <person name="Dijksterhuis J."/>
            <person name="Roader J."/>
            <person name="Houbraken J."/>
        </authorList>
    </citation>
    <scope>NUCLEOTIDE SEQUENCE</scope>
    <source>
        <strain evidence="5">M34</strain>
    </source>
</reference>
<dbReference type="SUPFAM" id="SSF53474">
    <property type="entry name" value="alpha/beta-Hydrolases"/>
    <property type="match status" value="1"/>
</dbReference>
<evidence type="ECO:0000256" key="2">
    <source>
        <dbReference type="ARBA" id="ARBA00022801"/>
    </source>
</evidence>
<feature type="domain" description="Carboxylesterase type B" evidence="4">
    <location>
        <begin position="21"/>
        <end position="514"/>
    </location>
</feature>
<dbReference type="InterPro" id="IPR029058">
    <property type="entry name" value="AB_hydrolase_fold"/>
</dbReference>
<name>A0A8H7T156_9HELO</name>
<proteinExistence type="inferred from homology"/>
<comment type="caution">
    <text evidence="5">The sequence shown here is derived from an EMBL/GenBank/DDBJ whole genome shotgun (WGS) entry which is preliminary data.</text>
</comment>
<evidence type="ECO:0000313" key="6">
    <source>
        <dbReference type="Proteomes" id="UP000664132"/>
    </source>
</evidence>
<evidence type="ECO:0000313" key="5">
    <source>
        <dbReference type="EMBL" id="KAG4412665.1"/>
    </source>
</evidence>
<dbReference type="InterPro" id="IPR002018">
    <property type="entry name" value="CarbesteraseB"/>
</dbReference>
<dbReference type="Pfam" id="PF00135">
    <property type="entry name" value="COesterase"/>
    <property type="match status" value="1"/>
</dbReference>